<accession>A0A8T0MLT5</accession>
<feature type="compositionally biased region" description="Polar residues" evidence="1">
    <location>
        <begin position="301"/>
        <end position="311"/>
    </location>
</feature>
<comment type="caution">
    <text evidence="2">The sequence shown here is derived from an EMBL/GenBank/DDBJ whole genome shotgun (WGS) entry which is preliminary data.</text>
</comment>
<evidence type="ECO:0000256" key="1">
    <source>
        <dbReference type="SAM" id="MobiDB-lite"/>
    </source>
</evidence>
<dbReference type="AlphaFoldDB" id="A0A8T0MLT5"/>
<feature type="compositionally biased region" description="Acidic residues" evidence="1">
    <location>
        <begin position="224"/>
        <end position="242"/>
    </location>
</feature>
<reference evidence="2" key="1">
    <citation type="submission" date="2020-05" db="EMBL/GenBank/DDBJ databases">
        <title>WGS assembly of Panicum virgatum.</title>
        <authorList>
            <person name="Lovell J.T."/>
            <person name="Jenkins J."/>
            <person name="Shu S."/>
            <person name="Juenger T.E."/>
            <person name="Schmutz J."/>
        </authorList>
    </citation>
    <scope>NUCLEOTIDE SEQUENCE</scope>
    <source>
        <strain evidence="2">AP13</strain>
    </source>
</reference>
<feature type="region of interest" description="Disordered" evidence="1">
    <location>
        <begin position="174"/>
        <end position="252"/>
    </location>
</feature>
<evidence type="ECO:0000313" key="2">
    <source>
        <dbReference type="EMBL" id="KAG2537323.1"/>
    </source>
</evidence>
<protein>
    <submittedName>
        <fullName evidence="2">Uncharacterized protein</fullName>
    </submittedName>
</protein>
<sequence length="428" mass="45657">MHCSRQTLSPPPLSSAVILLPTGGRSQIRRVRGLTSPREEMVGDSTQGYQVPPVPPAGGHPPAPPFGGHSPAAGFHPPPVPPCDGHPPAGPTFGNPPPWPAGFATNHPHTAPFLWNMPQAPSFGTTHLQPPPYTGLHPHLTPFAGQDLWSPAMGVHLHPEPLYGGFDLNASASDAAHSGGGRVRRDRASRAGRVPSSPDAASSRTQSRARKALNIADSSSFGNADDDGTTDNEDGSDDDTDNESSFPRLKRGIPPWKDNLFDMFKDCLIDWSKMFATDSSVPSEGDPITPNNTLGGRKRTSSGATESTATCPSKKARQGKATQSTADSPSKKSIGGNTGSTRKEKMKVTSLIQKLIVDLDTADAVPQQIVDKALQLKKDEDQATKDEIKRCLDLAVGSGISKSSPKFFFLTKLFRDKVLEDCIPLLQH</sequence>
<name>A0A8T0MLT5_PANVG</name>
<dbReference type="EMBL" id="CM029054">
    <property type="protein sequence ID" value="KAG2537323.1"/>
    <property type="molecule type" value="Genomic_DNA"/>
</dbReference>
<feature type="region of interest" description="Disordered" evidence="1">
    <location>
        <begin position="278"/>
        <end position="345"/>
    </location>
</feature>
<dbReference type="Proteomes" id="UP000823388">
    <property type="component" value="Chromosome 9N"/>
</dbReference>
<keyword evidence="3" id="KW-1185">Reference proteome</keyword>
<evidence type="ECO:0000313" key="3">
    <source>
        <dbReference type="Proteomes" id="UP000823388"/>
    </source>
</evidence>
<organism evidence="2 3">
    <name type="scientific">Panicum virgatum</name>
    <name type="common">Blackwell switchgrass</name>
    <dbReference type="NCBI Taxonomy" id="38727"/>
    <lineage>
        <taxon>Eukaryota</taxon>
        <taxon>Viridiplantae</taxon>
        <taxon>Streptophyta</taxon>
        <taxon>Embryophyta</taxon>
        <taxon>Tracheophyta</taxon>
        <taxon>Spermatophyta</taxon>
        <taxon>Magnoliopsida</taxon>
        <taxon>Liliopsida</taxon>
        <taxon>Poales</taxon>
        <taxon>Poaceae</taxon>
        <taxon>PACMAD clade</taxon>
        <taxon>Panicoideae</taxon>
        <taxon>Panicodae</taxon>
        <taxon>Paniceae</taxon>
        <taxon>Panicinae</taxon>
        <taxon>Panicum</taxon>
        <taxon>Panicum sect. Hiantes</taxon>
    </lineage>
</organism>
<proteinExistence type="predicted"/>
<gene>
    <name evidence="2" type="ORF">PVAP13_9NG262700</name>
</gene>